<feature type="transmembrane region" description="Helical" evidence="2">
    <location>
        <begin position="620"/>
        <end position="641"/>
    </location>
</feature>
<keyword evidence="2" id="KW-0472">Membrane</keyword>
<dbReference type="InterPro" id="IPR052901">
    <property type="entry name" value="Bact_TGase-like"/>
</dbReference>
<evidence type="ECO:0000259" key="3">
    <source>
        <dbReference type="SMART" id="SM00460"/>
    </source>
</evidence>
<dbReference type="InterPro" id="IPR038765">
    <property type="entry name" value="Papain-like_cys_pep_sf"/>
</dbReference>
<dbReference type="PANTHER" id="PTHR42736:SF1">
    <property type="entry name" value="PROTEIN-GLUTAMINE GAMMA-GLUTAMYLTRANSFERASE"/>
    <property type="match status" value="1"/>
</dbReference>
<dbReference type="AlphaFoldDB" id="A0A1F7WG62"/>
<dbReference type="SUPFAM" id="SSF54001">
    <property type="entry name" value="Cysteine proteinases"/>
    <property type="match status" value="1"/>
</dbReference>
<organism evidence="4 5">
    <name type="scientific">Candidatus Wallbacteria bacterium GWC2_49_35</name>
    <dbReference type="NCBI Taxonomy" id="1817813"/>
    <lineage>
        <taxon>Bacteria</taxon>
        <taxon>Candidatus Walliibacteriota</taxon>
    </lineage>
</organism>
<feature type="transmembrane region" description="Helical" evidence="2">
    <location>
        <begin position="116"/>
        <end position="132"/>
    </location>
</feature>
<gene>
    <name evidence="4" type="ORF">A2008_05895</name>
</gene>
<sequence length="764" mass="87946">MKFILSKDDFKKLPFYKNMSIYLPGMLFMVLMVFMPLFERYAYKFFYASLYALAVAFYSVFVRDHKMSARFIMLLRLLSFVYVAVIALRYNINFAIIGFLTIYQITRLLDLTFFKNYMMSFLIYLGVFYLSLPNHSGIWILLYFSAFIIIGTHFLIANFARGCRLPIPGEKPSPETAGGARDEGESENERAADGGLTGYHIYRLARVYAIYIIFISLAVFILMPRVRLHLFNPFYFRFAGMSSIFSFNSIENIKESSSIIMRITKDGDAGTYYKMKSFNRYWYRRREWIATGFGSRRVRGDSKNNFIINDDTSELTLAPGTLINATYFVKVNSEGYVPHLYFPLSINLTTATLYNDYIENLYASEAEGTIKTSSYVIDPGEDLLRNTQGPDPLRIANYYYFMYPNELGRIRQLARRLTEPHVSRYDKVSAIVSHLQNNFKYTTAVGDLYDEYKDSNYDPNEVFLFMIKAGHCEFFASAMTLMCQSVGIPARLVSGFASPEYNESGDYFLVRGSDAHAWVEVYFPNVGFVAFDPTAASIESEKARFKFLSFLNKYIDNLNFYIENYVSYYSNEFIIGFFVKTYETLKSAMEYAAMTFSGGGDGRAPEESRFRESFAKNFKYNMLLFSPFFVFIFVITFSRWIKPAAFRFLSLFLDARSSYRIAGILSLAGSARPDFYAEFTAALARNGIVKMPAETPYEFNDKLVKLNILPPEYLLKCEKIAGLFYSIKCAMKDPRAAEIDEAHFMIMEIDAKLGASAKSRRQNA</sequence>
<dbReference type="PANTHER" id="PTHR42736">
    <property type="entry name" value="PROTEIN-GLUTAMINE GAMMA-GLUTAMYLTRANSFERASE"/>
    <property type="match status" value="1"/>
</dbReference>
<keyword evidence="2" id="KW-1133">Transmembrane helix</keyword>
<accession>A0A1F7WG62</accession>
<evidence type="ECO:0000313" key="5">
    <source>
        <dbReference type="Proteomes" id="UP000178735"/>
    </source>
</evidence>
<feature type="transmembrane region" description="Helical" evidence="2">
    <location>
        <begin position="208"/>
        <end position="228"/>
    </location>
</feature>
<proteinExistence type="predicted"/>
<keyword evidence="2" id="KW-0812">Transmembrane</keyword>
<dbReference type="Proteomes" id="UP000178735">
    <property type="component" value="Unassembled WGS sequence"/>
</dbReference>
<reference evidence="4 5" key="1">
    <citation type="journal article" date="2016" name="Nat. Commun.">
        <title>Thousands of microbial genomes shed light on interconnected biogeochemical processes in an aquifer system.</title>
        <authorList>
            <person name="Anantharaman K."/>
            <person name="Brown C.T."/>
            <person name="Hug L.A."/>
            <person name="Sharon I."/>
            <person name="Castelle C.J."/>
            <person name="Probst A.J."/>
            <person name="Thomas B.C."/>
            <person name="Singh A."/>
            <person name="Wilkins M.J."/>
            <person name="Karaoz U."/>
            <person name="Brodie E.L."/>
            <person name="Williams K.H."/>
            <person name="Hubbard S.S."/>
            <person name="Banfield J.F."/>
        </authorList>
    </citation>
    <scope>NUCLEOTIDE SEQUENCE [LARGE SCALE GENOMIC DNA]</scope>
</reference>
<feature type="transmembrane region" description="Helical" evidence="2">
    <location>
        <begin position="21"/>
        <end position="38"/>
    </location>
</feature>
<dbReference type="STRING" id="1817813.A2008_05895"/>
<dbReference type="Pfam" id="PF01841">
    <property type="entry name" value="Transglut_core"/>
    <property type="match status" value="1"/>
</dbReference>
<evidence type="ECO:0000256" key="1">
    <source>
        <dbReference type="SAM" id="MobiDB-lite"/>
    </source>
</evidence>
<feature type="transmembrane region" description="Helical" evidence="2">
    <location>
        <begin position="44"/>
        <end position="62"/>
    </location>
</feature>
<feature type="region of interest" description="Disordered" evidence="1">
    <location>
        <begin position="170"/>
        <end position="191"/>
    </location>
</feature>
<evidence type="ECO:0000313" key="4">
    <source>
        <dbReference type="EMBL" id="OGM01824.1"/>
    </source>
</evidence>
<dbReference type="Pfam" id="PF11992">
    <property type="entry name" value="TgpA_N"/>
    <property type="match status" value="1"/>
</dbReference>
<feature type="compositionally biased region" description="Basic and acidic residues" evidence="1">
    <location>
        <begin position="180"/>
        <end position="191"/>
    </location>
</feature>
<feature type="transmembrane region" description="Helical" evidence="2">
    <location>
        <begin position="138"/>
        <end position="160"/>
    </location>
</feature>
<evidence type="ECO:0000256" key="2">
    <source>
        <dbReference type="SAM" id="Phobius"/>
    </source>
</evidence>
<dbReference type="EMBL" id="MGFH01000223">
    <property type="protein sequence ID" value="OGM01824.1"/>
    <property type="molecule type" value="Genomic_DNA"/>
</dbReference>
<name>A0A1F7WG62_9BACT</name>
<dbReference type="InterPro" id="IPR002931">
    <property type="entry name" value="Transglutaminase-like"/>
</dbReference>
<comment type="caution">
    <text evidence="4">The sequence shown here is derived from an EMBL/GenBank/DDBJ whole genome shotgun (WGS) entry which is preliminary data.</text>
</comment>
<dbReference type="SMART" id="SM00460">
    <property type="entry name" value="TGc"/>
    <property type="match status" value="1"/>
</dbReference>
<feature type="domain" description="Transglutaminase-like" evidence="3">
    <location>
        <begin position="464"/>
        <end position="535"/>
    </location>
</feature>
<dbReference type="InterPro" id="IPR021878">
    <property type="entry name" value="TgpA_N"/>
</dbReference>
<dbReference type="Gene3D" id="3.10.620.30">
    <property type="match status" value="1"/>
</dbReference>
<protein>
    <recommendedName>
        <fullName evidence="3">Transglutaminase-like domain-containing protein</fullName>
    </recommendedName>
</protein>